<dbReference type="RefSeq" id="XP_026753315.2">
    <property type="nucleotide sequence ID" value="XM_026897514.3"/>
</dbReference>
<evidence type="ECO:0000256" key="5">
    <source>
        <dbReference type="PIRSR" id="PIRSR000137-2"/>
    </source>
</evidence>
<dbReference type="Proteomes" id="UP001652740">
    <property type="component" value="Unplaced"/>
</dbReference>
<protein>
    <submittedName>
        <fullName evidence="8 9">Ecdysone oxidase-like</fullName>
    </submittedName>
</protein>
<feature type="domain" description="Glucose-methanol-choline oxidoreductase N-terminal" evidence="6">
    <location>
        <begin position="314"/>
        <end position="328"/>
    </location>
</feature>
<evidence type="ECO:0000313" key="9">
    <source>
        <dbReference type="RefSeq" id="XP_026753382.2"/>
    </source>
</evidence>
<dbReference type="GeneID" id="113513490"/>
<evidence type="ECO:0000256" key="4">
    <source>
        <dbReference type="ARBA" id="ARBA00022827"/>
    </source>
</evidence>
<dbReference type="SUPFAM" id="SSF51905">
    <property type="entry name" value="FAD/NAD(P)-binding domain"/>
    <property type="match status" value="1"/>
</dbReference>
<dbReference type="GO" id="GO:0050660">
    <property type="term" value="F:flavin adenine dinucleotide binding"/>
    <property type="evidence" value="ECO:0007669"/>
    <property type="project" value="InterPro"/>
</dbReference>
<dbReference type="GO" id="GO:0016614">
    <property type="term" value="F:oxidoreductase activity, acting on CH-OH group of donors"/>
    <property type="evidence" value="ECO:0007669"/>
    <property type="project" value="InterPro"/>
</dbReference>
<evidence type="ECO:0000256" key="2">
    <source>
        <dbReference type="ARBA" id="ARBA00010790"/>
    </source>
</evidence>
<dbReference type="KEGG" id="gmw:113513490"/>
<sequence>MACLNNSCPAYTQGPAGLAFTSLVTQLLAAQCLITEDWPDDHHYRVADGDTFDFIIIGSGTAGSILANRLSQVPDWKVLLVEAGGDPPMESIIPNFSGATHRSHHAWQYFTEQDENTNRGCVYGRSFWPRGKVLGGTGSINGMLHMTSSPADYEPWHLDDGDGWDWSNIKKYLKKSIKVVDPFILNNLELKEHYGTDGEFIIDQLNCTHTNIVDKLVDGYKELGLKYLDNLNGLTQMGVGKIRGANYNGRRVSSATAFLNPIKDRQNLYILKNTFAYKIVIDENNMKTTGVKVTLQNGDTATFHPNKEIIVSAGAVNTPLLLMISGIGPKYHLEELGINVVANLPVGENLQDHVRIPIPVTVDTGAKQIDEMYWNKAAAQYLLDRSGPHATNYDQPNINAFLSVPDGKTLPDVQIDHNYFVPNTSYVYKMCTDIMSFKHEICEQFKMFNSDKEMIIFFVSLCRPYSRGKILLRSNNATDVPKIYPNYFSDKRDVDIYIQSLKKVMEIVETNTFKGIKAEIKRINYEDCDATEFGSDAYWECMIRTVTYNVYHPVGTAKMGSYDDRTAVVDGKLKVKGIEGLRVVDASIMPTITSANTNAPVMMIAERAADFIKLEYGVIGNKKDEL</sequence>
<dbReference type="PROSITE" id="PS00624">
    <property type="entry name" value="GMC_OXRED_2"/>
    <property type="match status" value="1"/>
</dbReference>
<reference evidence="8 9" key="1">
    <citation type="submission" date="2025-05" db="UniProtKB">
        <authorList>
            <consortium name="RefSeq"/>
        </authorList>
    </citation>
    <scope>IDENTIFICATION</scope>
    <source>
        <tissue evidence="8 9">Whole larvae</tissue>
    </source>
</reference>
<dbReference type="Pfam" id="PF05199">
    <property type="entry name" value="GMC_oxred_C"/>
    <property type="match status" value="1"/>
</dbReference>
<comment type="similarity">
    <text evidence="2">Belongs to the GMC oxidoreductase family.</text>
</comment>
<dbReference type="PIRSF" id="PIRSF000137">
    <property type="entry name" value="Alcohol_oxidase"/>
    <property type="match status" value="1"/>
</dbReference>
<accession>A0A6J1WNQ5</accession>
<dbReference type="SUPFAM" id="SSF54373">
    <property type="entry name" value="FAD-linked reductases, C-terminal domain"/>
    <property type="match status" value="1"/>
</dbReference>
<gene>
    <name evidence="8 9 10" type="primary">LOC113513490</name>
</gene>
<dbReference type="RefSeq" id="XP_026753382.2">
    <property type="nucleotide sequence ID" value="XM_026897581.3"/>
</dbReference>
<evidence type="ECO:0000256" key="3">
    <source>
        <dbReference type="ARBA" id="ARBA00022630"/>
    </source>
</evidence>
<keyword evidence="4 5" id="KW-0274">FAD</keyword>
<dbReference type="Pfam" id="PF00732">
    <property type="entry name" value="GMC_oxred_N"/>
    <property type="match status" value="1"/>
</dbReference>
<evidence type="ECO:0000259" key="6">
    <source>
        <dbReference type="PROSITE" id="PS00624"/>
    </source>
</evidence>
<dbReference type="PANTHER" id="PTHR11552:SF147">
    <property type="entry name" value="CHOLINE DEHYDROGENASE, MITOCHONDRIAL"/>
    <property type="match status" value="1"/>
</dbReference>
<evidence type="ECO:0000256" key="1">
    <source>
        <dbReference type="ARBA" id="ARBA00001974"/>
    </source>
</evidence>
<dbReference type="InterPro" id="IPR012132">
    <property type="entry name" value="GMC_OxRdtase"/>
</dbReference>
<comment type="cofactor">
    <cofactor evidence="1 5">
        <name>FAD</name>
        <dbReference type="ChEBI" id="CHEBI:57692"/>
    </cofactor>
</comment>
<evidence type="ECO:0000313" key="8">
    <source>
        <dbReference type="RefSeq" id="XP_026753315.2"/>
    </source>
</evidence>
<feature type="binding site" evidence="5">
    <location>
        <position position="133"/>
    </location>
    <ligand>
        <name>FAD</name>
        <dbReference type="ChEBI" id="CHEBI:57692"/>
    </ligand>
</feature>
<dbReference type="InterPro" id="IPR007867">
    <property type="entry name" value="GMC_OxRtase_C"/>
</dbReference>
<keyword evidence="3" id="KW-0285">Flavoprotein</keyword>
<dbReference type="PANTHER" id="PTHR11552">
    <property type="entry name" value="GLUCOSE-METHANOL-CHOLINE GMC OXIDOREDUCTASE"/>
    <property type="match status" value="1"/>
</dbReference>
<evidence type="ECO:0000313" key="10">
    <source>
        <dbReference type="RefSeq" id="XP_026753447.2"/>
    </source>
</evidence>
<dbReference type="Gene3D" id="3.30.560.10">
    <property type="entry name" value="Glucose Oxidase, domain 3"/>
    <property type="match status" value="1"/>
</dbReference>
<proteinExistence type="inferred from homology"/>
<organism evidence="7 9">
    <name type="scientific">Galleria mellonella</name>
    <name type="common">Greater wax moth</name>
    <dbReference type="NCBI Taxonomy" id="7137"/>
    <lineage>
        <taxon>Eukaryota</taxon>
        <taxon>Metazoa</taxon>
        <taxon>Ecdysozoa</taxon>
        <taxon>Arthropoda</taxon>
        <taxon>Hexapoda</taxon>
        <taxon>Insecta</taxon>
        <taxon>Pterygota</taxon>
        <taxon>Neoptera</taxon>
        <taxon>Endopterygota</taxon>
        <taxon>Lepidoptera</taxon>
        <taxon>Glossata</taxon>
        <taxon>Ditrysia</taxon>
        <taxon>Pyraloidea</taxon>
        <taxon>Pyralidae</taxon>
        <taxon>Galleriinae</taxon>
        <taxon>Galleria</taxon>
    </lineage>
</organism>
<dbReference type="Gene3D" id="3.50.50.60">
    <property type="entry name" value="FAD/NAD(P)-binding domain"/>
    <property type="match status" value="1"/>
</dbReference>
<dbReference type="AlphaFoldDB" id="A0A6J1WNQ5"/>
<name>A0A6J1WNQ5_GALME</name>
<evidence type="ECO:0000313" key="7">
    <source>
        <dbReference type="Proteomes" id="UP001652740"/>
    </source>
</evidence>
<keyword evidence="7" id="KW-1185">Reference proteome</keyword>
<dbReference type="InterPro" id="IPR000172">
    <property type="entry name" value="GMC_OxRdtase_N"/>
</dbReference>
<dbReference type="InterPro" id="IPR036188">
    <property type="entry name" value="FAD/NAD-bd_sf"/>
</dbReference>
<feature type="binding site" evidence="5">
    <location>
        <position position="137"/>
    </location>
    <ligand>
        <name>FAD</name>
        <dbReference type="ChEBI" id="CHEBI:57692"/>
    </ligand>
</feature>
<dbReference type="RefSeq" id="XP_026753447.2">
    <property type="nucleotide sequence ID" value="XM_026897646.3"/>
</dbReference>